<dbReference type="OrthoDB" id="327696at2"/>
<dbReference type="InterPro" id="IPR039422">
    <property type="entry name" value="MarR/SlyA-like"/>
</dbReference>
<keyword evidence="4" id="KW-1185">Reference proteome</keyword>
<name>A0A1B7LIG4_9FIRM</name>
<protein>
    <recommendedName>
        <fullName evidence="2">HTH marR-type domain-containing protein</fullName>
    </recommendedName>
</protein>
<dbReference type="PROSITE" id="PS50995">
    <property type="entry name" value="HTH_MARR_2"/>
    <property type="match status" value="1"/>
</dbReference>
<dbReference type="Proteomes" id="UP000078532">
    <property type="component" value="Unassembled WGS sequence"/>
</dbReference>
<feature type="domain" description="HTH marR-type" evidence="2">
    <location>
        <begin position="12"/>
        <end position="144"/>
    </location>
</feature>
<dbReference type="GO" id="GO:0006950">
    <property type="term" value="P:response to stress"/>
    <property type="evidence" value="ECO:0007669"/>
    <property type="project" value="TreeGrafter"/>
</dbReference>
<dbReference type="GO" id="GO:0003700">
    <property type="term" value="F:DNA-binding transcription factor activity"/>
    <property type="evidence" value="ECO:0007669"/>
    <property type="project" value="InterPro"/>
</dbReference>
<dbReference type="EMBL" id="LYVF01000020">
    <property type="protein sequence ID" value="OAT86357.1"/>
    <property type="molecule type" value="Genomic_DNA"/>
</dbReference>
<dbReference type="Pfam" id="PF12802">
    <property type="entry name" value="MarR_2"/>
    <property type="match status" value="1"/>
</dbReference>
<comment type="caution">
    <text evidence="3">The sequence shown here is derived from an EMBL/GenBank/DDBJ whole genome shotgun (WGS) entry which is preliminary data.</text>
</comment>
<keyword evidence="1" id="KW-0175">Coiled coil</keyword>
<gene>
    <name evidence="3" type="ORF">A6M21_16755</name>
</gene>
<reference evidence="3 4" key="1">
    <citation type="submission" date="2016-04" db="EMBL/GenBank/DDBJ databases">
        <authorList>
            <person name="Evans L.H."/>
            <person name="Alamgir A."/>
            <person name="Owens N."/>
            <person name="Weber N.D."/>
            <person name="Virtaneva K."/>
            <person name="Barbian K."/>
            <person name="Babar A."/>
            <person name="Rosenke K."/>
        </authorList>
    </citation>
    <scope>NUCLEOTIDE SEQUENCE [LARGE SCALE GENOMIC DNA]</scope>
    <source>
        <strain evidence="3 4">LMa1</strain>
    </source>
</reference>
<sequence length="156" mass="17203">MIDSTETRTELIKNIHGNLHRIHRILHRHMASKMHGLPVTPAQMGVLRMVRLKPGVTVSEMARLGMMTKSNISVMVDRLCREGLLEKRPDGADQRLLRLYLAAGGREILDRIGARHLAATQAALTGLTGEQLEQVAASLELLLNTLKENLAAGSDE</sequence>
<dbReference type="SUPFAM" id="SSF46785">
    <property type="entry name" value="Winged helix' DNA-binding domain"/>
    <property type="match status" value="1"/>
</dbReference>
<dbReference type="STRING" id="1838280.A6M21_16755"/>
<dbReference type="PANTHER" id="PTHR33164">
    <property type="entry name" value="TRANSCRIPTIONAL REGULATOR, MARR FAMILY"/>
    <property type="match status" value="1"/>
</dbReference>
<accession>A0A1B7LIG4</accession>
<dbReference type="RefSeq" id="WP_066666331.1">
    <property type="nucleotide sequence ID" value="NZ_LYVF01000020.1"/>
</dbReference>
<dbReference type="InterPro" id="IPR036390">
    <property type="entry name" value="WH_DNA-bd_sf"/>
</dbReference>
<evidence type="ECO:0000256" key="1">
    <source>
        <dbReference type="SAM" id="Coils"/>
    </source>
</evidence>
<evidence type="ECO:0000259" key="2">
    <source>
        <dbReference type="PROSITE" id="PS50995"/>
    </source>
</evidence>
<dbReference type="Gene3D" id="1.10.10.10">
    <property type="entry name" value="Winged helix-like DNA-binding domain superfamily/Winged helix DNA-binding domain"/>
    <property type="match status" value="1"/>
</dbReference>
<feature type="coiled-coil region" evidence="1">
    <location>
        <begin position="129"/>
        <end position="156"/>
    </location>
</feature>
<dbReference type="PANTHER" id="PTHR33164:SF103">
    <property type="entry name" value="REGULATORY PROTEIN MARR"/>
    <property type="match status" value="1"/>
</dbReference>
<dbReference type="InterPro" id="IPR036388">
    <property type="entry name" value="WH-like_DNA-bd_sf"/>
</dbReference>
<organism evidence="3 4">
    <name type="scientific">Desulfotomaculum copahuensis</name>
    <dbReference type="NCBI Taxonomy" id="1838280"/>
    <lineage>
        <taxon>Bacteria</taxon>
        <taxon>Bacillati</taxon>
        <taxon>Bacillota</taxon>
        <taxon>Clostridia</taxon>
        <taxon>Eubacteriales</taxon>
        <taxon>Desulfotomaculaceae</taxon>
        <taxon>Desulfotomaculum</taxon>
    </lineage>
</organism>
<proteinExistence type="predicted"/>
<dbReference type="AlphaFoldDB" id="A0A1B7LIG4"/>
<dbReference type="SMART" id="SM00347">
    <property type="entry name" value="HTH_MARR"/>
    <property type="match status" value="1"/>
</dbReference>
<evidence type="ECO:0000313" key="3">
    <source>
        <dbReference type="EMBL" id="OAT86357.1"/>
    </source>
</evidence>
<evidence type="ECO:0000313" key="4">
    <source>
        <dbReference type="Proteomes" id="UP000078532"/>
    </source>
</evidence>
<dbReference type="InterPro" id="IPR000835">
    <property type="entry name" value="HTH_MarR-typ"/>
</dbReference>